<reference evidence="3 4" key="1">
    <citation type="journal article" date="2023" name="Virus Evol.">
        <title>Computational host range prediction-The good, the bad, and the ugly.</title>
        <authorList>
            <person name="Howell A.A."/>
            <person name="Versoza C.J."/>
            <person name="Pfeifer S.P."/>
        </authorList>
    </citation>
    <scope>NUCLEOTIDE SEQUENCE [LARGE SCALE GENOMIC DNA]</scope>
    <source>
        <strain evidence="3 4">1610/1b</strain>
    </source>
</reference>
<name>A0ABZ2U0F5_9ACTN</name>
<evidence type="ECO:0000313" key="4">
    <source>
        <dbReference type="Proteomes" id="UP001479933"/>
    </source>
</evidence>
<gene>
    <name evidence="3" type="ORF">RVF87_19295</name>
</gene>
<keyword evidence="4" id="KW-1185">Reference proteome</keyword>
<dbReference type="InterPro" id="IPR041650">
    <property type="entry name" value="HEPN_Swt1"/>
</dbReference>
<dbReference type="RefSeq" id="WP_066167603.1">
    <property type="nucleotide sequence ID" value="NZ_CP136137.1"/>
</dbReference>
<dbReference type="EMBL" id="CP136137">
    <property type="protein sequence ID" value="WYY07128.1"/>
    <property type="molecule type" value="Genomic_DNA"/>
</dbReference>
<evidence type="ECO:0000259" key="2">
    <source>
        <dbReference type="Pfam" id="PF18731"/>
    </source>
</evidence>
<evidence type="ECO:0000313" key="3">
    <source>
        <dbReference type="EMBL" id="WYY07128.1"/>
    </source>
</evidence>
<feature type="domain" description="Swt1-like HEPN" evidence="2">
    <location>
        <begin position="11"/>
        <end position="130"/>
    </location>
</feature>
<evidence type="ECO:0000256" key="1">
    <source>
        <dbReference type="SAM" id="MobiDB-lite"/>
    </source>
</evidence>
<dbReference type="Pfam" id="PF18731">
    <property type="entry name" value="HEPN_Swt1"/>
    <property type="match status" value="1"/>
</dbReference>
<proteinExistence type="predicted"/>
<accession>A0ABZ2U0F5</accession>
<sequence>MAVSNRDRIHQALELLGPAVDRFLTETVGPELPAGASGWIDILRTVQNAHPDKKYNPLDPSDSLKMFTDNIPFRFKRGWDPLGKRLSRSQISWANQLVDARNRLAHHDNFTNDEAQFDLDICYRFLLAIGAPKEAATVAKLRDDVRDIGTRQAADRVARSVPALQVGSDNLPPWREVLAPHPDIQRDQFNAAEFAADLYTVAMESGGHKSEYTDPAEFFGRTYLTEGLRDLIGRNVARLTGDDNASPVVNLQTNFGGGKTHSMLALWHLASPGADINTFGDEIAPLAQPLTKLNDGVRRVALVGNQMVPSRENTDGGRPNIRTMWGELAWQLGGQEAYDVIAESDRTSTNPGADLRELFELYSPAVILIDEWVAYARQLVGKNDLPAGDFDTQFTFAQTLTEAARATSGIQVVISIPASSNSNDSDDDVNDEEVGGEYGREALNALKHVIGRTADQWQPANAEESFEIVRRRIFSAPDAAASAKISNIAKAVVEFYRKYHNEFPSEVRDSQYEDRIKRCYPIHPELFDRLYQDWSTLERFQRTRGVLQMMNRVVGSLWRSDSGAALIMPGTVPLDDADVVSEVTKYLEDGFKPIVSTDVAGRDSVPYLVDKNNEHLGRRSAAQRLARSVFMAATPGIHSAHKGAEKQRIFLGTALPGDVPGNFHSALDALASNSTYLYSETSRYWYDTQANITRAARDHAAGLKQEDVWAEVERRLADLRRQTTDSTFAGIHVFPESSADVPDDPETRLVVVPMKYTHSARSKNPTAMPWAKDVLEHRGTAIRSFKNALVFLAADENRARDLEAAVRDYIAWKHVADNADDYGLGGQQTKQATEQRGRHDGIVGDRLAETFGWALCPEQQAGEATYSIATVGITGTKSDLYTRAGAKLSSDHIAQARSSSLITMDLTGRLAPAWESGRLEVGTLYRYYATYPYLARLRDRDVLINGLYSVLDDQIGWRQDGFAFADAYDESADRYIGLHLPGDDATLHLSDSTLIVKPKIADAQRDAEIEDQRRRAEADGNTQTGDGGPEGSPRSGGVSGVAGTSTGTGGTGAGTQATDPTPVQRRYFGTVSLDPVLPAKGFSDIQKEVLNHLASAGGRVEIRLEISAENPDGYSDTVRRTVSENATTLGFDGSGFEVD</sequence>
<dbReference type="Pfam" id="PF04465">
    <property type="entry name" value="DUF499"/>
    <property type="match status" value="1"/>
</dbReference>
<feature type="region of interest" description="Disordered" evidence="1">
    <location>
        <begin position="1005"/>
        <end position="1062"/>
    </location>
</feature>
<organism evidence="3 4">
    <name type="scientific">Gordonia hydrophobica</name>
    <dbReference type="NCBI Taxonomy" id="40516"/>
    <lineage>
        <taxon>Bacteria</taxon>
        <taxon>Bacillati</taxon>
        <taxon>Actinomycetota</taxon>
        <taxon>Actinomycetes</taxon>
        <taxon>Mycobacteriales</taxon>
        <taxon>Gordoniaceae</taxon>
        <taxon>Gordonia</taxon>
    </lineage>
</organism>
<dbReference type="InterPro" id="IPR007555">
    <property type="entry name" value="DUF499"/>
</dbReference>
<dbReference type="Proteomes" id="UP001479933">
    <property type="component" value="Chromosome"/>
</dbReference>
<protein>
    <submittedName>
        <fullName evidence="3">DUF499 domain-containing protein</fullName>
    </submittedName>
</protein>
<feature type="compositionally biased region" description="Basic and acidic residues" evidence="1">
    <location>
        <begin position="1005"/>
        <end position="1018"/>
    </location>
</feature>